<dbReference type="Proteomes" id="UP000001916">
    <property type="component" value="Chromosome"/>
</dbReference>
<proteinExistence type="predicted"/>
<gene>
    <name evidence="2" type="ordered locus">Mesil_3161</name>
</gene>
<dbReference type="AlphaFoldDB" id="D7BEP0"/>
<name>D7BEP0_ALLS1</name>
<dbReference type="EMBL" id="CP002042">
    <property type="protein sequence ID" value="ADH64986.1"/>
    <property type="molecule type" value="Genomic_DNA"/>
</dbReference>
<reference evidence="2 3" key="1">
    <citation type="journal article" date="2010" name="Stand. Genomic Sci.">
        <title>Complete genome sequence of Meiothermus silvanus type strain (VI-R2).</title>
        <authorList>
            <person name="Sikorski J."/>
            <person name="Tindall B.J."/>
            <person name="Lowry S."/>
            <person name="Lucas S."/>
            <person name="Nolan M."/>
            <person name="Copeland A."/>
            <person name="Glavina Del Rio T."/>
            <person name="Tice H."/>
            <person name="Cheng J.F."/>
            <person name="Han C."/>
            <person name="Pitluck S."/>
            <person name="Liolios K."/>
            <person name="Ivanova N."/>
            <person name="Mavromatis K."/>
            <person name="Mikhailova N."/>
            <person name="Pati A."/>
            <person name="Goodwin L."/>
            <person name="Chen A."/>
            <person name="Palaniappan K."/>
            <person name="Land M."/>
            <person name="Hauser L."/>
            <person name="Chang Y.J."/>
            <person name="Jeffries C.D."/>
            <person name="Rohde M."/>
            <person name="Goker M."/>
            <person name="Woyke T."/>
            <person name="Bristow J."/>
            <person name="Eisen J.A."/>
            <person name="Markowitz V."/>
            <person name="Hugenholtz P."/>
            <person name="Kyrpides N.C."/>
            <person name="Klenk H.P."/>
            <person name="Lapidus A."/>
        </authorList>
    </citation>
    <scope>NUCLEOTIDE SEQUENCE [LARGE SCALE GENOMIC DNA]</scope>
    <source>
        <strain evidence="3">ATCC 700542 / DSM 9946 / VI-R2</strain>
    </source>
</reference>
<organism evidence="2 3">
    <name type="scientific">Allomeiothermus silvanus (strain ATCC 700542 / DSM 9946 / NBRC 106475 / NCIMB 13440 / VI-R2)</name>
    <name type="common">Thermus silvanus</name>
    <dbReference type="NCBI Taxonomy" id="526227"/>
    <lineage>
        <taxon>Bacteria</taxon>
        <taxon>Thermotogati</taxon>
        <taxon>Deinococcota</taxon>
        <taxon>Deinococci</taxon>
        <taxon>Thermales</taxon>
        <taxon>Thermaceae</taxon>
        <taxon>Allomeiothermus</taxon>
    </lineage>
</organism>
<dbReference type="HOGENOM" id="CLU_2465433_0_0_0"/>
<keyword evidence="1" id="KW-0472">Membrane</keyword>
<keyword evidence="1" id="KW-1133">Transmembrane helix</keyword>
<dbReference type="KEGG" id="msv:Mesil_3161"/>
<evidence type="ECO:0000313" key="3">
    <source>
        <dbReference type="Proteomes" id="UP000001916"/>
    </source>
</evidence>
<protein>
    <submittedName>
        <fullName evidence="2">GGDEF domain signaling protein</fullName>
    </submittedName>
</protein>
<accession>D7BEP0</accession>
<keyword evidence="1" id="KW-0812">Transmembrane</keyword>
<keyword evidence="3" id="KW-1185">Reference proteome</keyword>
<feature type="transmembrane region" description="Helical" evidence="1">
    <location>
        <begin position="48"/>
        <end position="66"/>
    </location>
</feature>
<dbReference type="eggNOG" id="COG1956">
    <property type="taxonomic scope" value="Bacteria"/>
</dbReference>
<evidence type="ECO:0000313" key="2">
    <source>
        <dbReference type="EMBL" id="ADH64986.1"/>
    </source>
</evidence>
<sequence>MKYRLSALFYLFIILASLLLGLREGVWGQASAYTLPWLMIFTATTASAYGPYWGFLAAGVSALLLPDLNARGGLPRLLPEVRPTHLSA</sequence>
<evidence type="ECO:0000256" key="1">
    <source>
        <dbReference type="SAM" id="Phobius"/>
    </source>
</evidence>